<evidence type="ECO:0000313" key="3">
    <source>
        <dbReference type="Proteomes" id="UP001372338"/>
    </source>
</evidence>
<reference evidence="2 3" key="1">
    <citation type="submission" date="2024-01" db="EMBL/GenBank/DDBJ databases">
        <title>The genomes of 5 underutilized Papilionoideae crops provide insights into root nodulation and disease resistanc.</title>
        <authorList>
            <person name="Yuan L."/>
        </authorList>
    </citation>
    <scope>NUCLEOTIDE SEQUENCE [LARGE SCALE GENOMIC DNA]</scope>
    <source>
        <strain evidence="2">ZHUSHIDOU_FW_LH</strain>
        <tissue evidence="2">Leaf</tissue>
    </source>
</reference>
<feature type="compositionally biased region" description="Polar residues" evidence="1">
    <location>
        <begin position="65"/>
        <end position="75"/>
    </location>
</feature>
<sequence>MAINIHALRKLLAAMEAEEAAGKSSSYGANYGTTGSFNNYGDGNQTYKDSIVNSGANSGDRYNRRTYNNHGDNTINNSGTFHGNGNGGNIGGNFDASTRNYRRY</sequence>
<comment type="caution">
    <text evidence="2">The sequence shown here is derived from an EMBL/GenBank/DDBJ whole genome shotgun (WGS) entry which is preliminary data.</text>
</comment>
<feature type="compositionally biased region" description="Gly residues" evidence="1">
    <location>
        <begin position="82"/>
        <end position="91"/>
    </location>
</feature>
<gene>
    <name evidence="2" type="ORF">RIF29_41141</name>
</gene>
<evidence type="ECO:0000313" key="2">
    <source>
        <dbReference type="EMBL" id="KAK7246279.1"/>
    </source>
</evidence>
<dbReference type="EMBL" id="JAYWIO010000008">
    <property type="protein sequence ID" value="KAK7246279.1"/>
    <property type="molecule type" value="Genomic_DNA"/>
</dbReference>
<feature type="compositionally biased region" description="Polar residues" evidence="1">
    <location>
        <begin position="95"/>
        <end position="104"/>
    </location>
</feature>
<accession>A0AAN9E4U2</accession>
<dbReference type="Proteomes" id="UP001372338">
    <property type="component" value="Unassembled WGS sequence"/>
</dbReference>
<protein>
    <submittedName>
        <fullName evidence="2">Uncharacterized protein</fullName>
    </submittedName>
</protein>
<proteinExistence type="predicted"/>
<evidence type="ECO:0000256" key="1">
    <source>
        <dbReference type="SAM" id="MobiDB-lite"/>
    </source>
</evidence>
<keyword evidence="3" id="KW-1185">Reference proteome</keyword>
<name>A0AAN9E4U2_CROPI</name>
<dbReference type="AlphaFoldDB" id="A0AAN9E4U2"/>
<organism evidence="2 3">
    <name type="scientific">Crotalaria pallida</name>
    <name type="common">Smooth rattlebox</name>
    <name type="synonym">Crotalaria striata</name>
    <dbReference type="NCBI Taxonomy" id="3830"/>
    <lineage>
        <taxon>Eukaryota</taxon>
        <taxon>Viridiplantae</taxon>
        <taxon>Streptophyta</taxon>
        <taxon>Embryophyta</taxon>
        <taxon>Tracheophyta</taxon>
        <taxon>Spermatophyta</taxon>
        <taxon>Magnoliopsida</taxon>
        <taxon>eudicotyledons</taxon>
        <taxon>Gunneridae</taxon>
        <taxon>Pentapetalae</taxon>
        <taxon>rosids</taxon>
        <taxon>fabids</taxon>
        <taxon>Fabales</taxon>
        <taxon>Fabaceae</taxon>
        <taxon>Papilionoideae</taxon>
        <taxon>50 kb inversion clade</taxon>
        <taxon>genistoids sensu lato</taxon>
        <taxon>core genistoids</taxon>
        <taxon>Crotalarieae</taxon>
        <taxon>Crotalaria</taxon>
    </lineage>
</organism>
<feature type="region of interest" description="Disordered" evidence="1">
    <location>
        <begin position="51"/>
        <end position="104"/>
    </location>
</feature>